<gene>
    <name evidence="2" type="ORF">CERZMDRAFT_85669</name>
</gene>
<feature type="compositionally biased region" description="Basic and acidic residues" evidence="1">
    <location>
        <begin position="26"/>
        <end position="43"/>
    </location>
</feature>
<evidence type="ECO:0000313" key="3">
    <source>
        <dbReference type="Proteomes" id="UP000799539"/>
    </source>
</evidence>
<proteinExistence type="predicted"/>
<accession>A0A6A6FCI8</accession>
<evidence type="ECO:0000256" key="1">
    <source>
        <dbReference type="SAM" id="MobiDB-lite"/>
    </source>
</evidence>
<organism evidence="2 3">
    <name type="scientific">Cercospora zeae-maydis SCOH1-5</name>
    <dbReference type="NCBI Taxonomy" id="717836"/>
    <lineage>
        <taxon>Eukaryota</taxon>
        <taxon>Fungi</taxon>
        <taxon>Dikarya</taxon>
        <taxon>Ascomycota</taxon>
        <taxon>Pezizomycotina</taxon>
        <taxon>Dothideomycetes</taxon>
        <taxon>Dothideomycetidae</taxon>
        <taxon>Mycosphaerellales</taxon>
        <taxon>Mycosphaerellaceae</taxon>
        <taxon>Cercospora</taxon>
    </lineage>
</organism>
<dbReference type="AlphaFoldDB" id="A0A6A6FCI8"/>
<evidence type="ECO:0000313" key="2">
    <source>
        <dbReference type="EMBL" id="KAF2211117.1"/>
    </source>
</evidence>
<feature type="region of interest" description="Disordered" evidence="1">
    <location>
        <begin position="1"/>
        <end position="43"/>
    </location>
</feature>
<dbReference type="OrthoDB" id="4149149at2759"/>
<keyword evidence="3" id="KW-1185">Reference proteome</keyword>
<sequence length="425" mass="47688">MSTDEHGVGREGMSGHGEQQDNGSADDGRDAVTARNTKERPRLLDHGHAAIESREMEDLGTALEVDHMILDFLLFQAINACLDDKRAATEKEHRLDFQACLTQVDQFLQLFRTRYPAYRPDPELRFRQLLLQLVVLVTQRFRRCSATPSKSSLTTLRAVNQARARSWIGHASRLPTADYDVRPFDEALPISPGELEENRSLMLGALGIPAEDDAYEDSFYGTSDCVTLLDLLPLFMRVSAACHTMFACPPTEKWMNLAAAWMLHACLEQYLVFGASGSDAIDEAFAWGPAQQRGMSMEEDREEEGHAMQQDKPQDPFCLGLDDEHFEMWYPIRSRALDTILSSEKQYWKDVASHLAAVWDKSFPAQMEKEITEFLSSLAECIAQPVLVQLQRGQLQGMTISETQSFIRSCGVDVAEIFASIDGPG</sequence>
<dbReference type="EMBL" id="ML992678">
    <property type="protein sequence ID" value="KAF2211117.1"/>
    <property type="molecule type" value="Genomic_DNA"/>
</dbReference>
<reference evidence="2" key="1">
    <citation type="journal article" date="2020" name="Stud. Mycol.">
        <title>101 Dothideomycetes genomes: a test case for predicting lifestyles and emergence of pathogens.</title>
        <authorList>
            <person name="Haridas S."/>
            <person name="Albert R."/>
            <person name="Binder M."/>
            <person name="Bloem J."/>
            <person name="Labutti K."/>
            <person name="Salamov A."/>
            <person name="Andreopoulos B."/>
            <person name="Baker S."/>
            <person name="Barry K."/>
            <person name="Bills G."/>
            <person name="Bluhm B."/>
            <person name="Cannon C."/>
            <person name="Castanera R."/>
            <person name="Culley D."/>
            <person name="Daum C."/>
            <person name="Ezra D."/>
            <person name="Gonzalez J."/>
            <person name="Henrissat B."/>
            <person name="Kuo A."/>
            <person name="Liang C."/>
            <person name="Lipzen A."/>
            <person name="Lutzoni F."/>
            <person name="Magnuson J."/>
            <person name="Mondo S."/>
            <person name="Nolan M."/>
            <person name="Ohm R."/>
            <person name="Pangilinan J."/>
            <person name="Park H.-J."/>
            <person name="Ramirez L."/>
            <person name="Alfaro M."/>
            <person name="Sun H."/>
            <person name="Tritt A."/>
            <person name="Yoshinaga Y."/>
            <person name="Zwiers L.-H."/>
            <person name="Turgeon B."/>
            <person name="Goodwin S."/>
            <person name="Spatafora J."/>
            <person name="Crous P."/>
            <person name="Grigoriev I."/>
        </authorList>
    </citation>
    <scope>NUCLEOTIDE SEQUENCE</scope>
    <source>
        <strain evidence="2">SCOH1-5</strain>
    </source>
</reference>
<dbReference type="Proteomes" id="UP000799539">
    <property type="component" value="Unassembled WGS sequence"/>
</dbReference>
<protein>
    <submittedName>
        <fullName evidence="2">Uncharacterized protein</fullName>
    </submittedName>
</protein>
<name>A0A6A6FCI8_9PEZI</name>